<gene>
    <name evidence="4" type="primary">LOC104728566</name>
</gene>
<dbReference type="SUPFAM" id="SSF48264">
    <property type="entry name" value="Cytochrome P450"/>
    <property type="match status" value="1"/>
</dbReference>
<keyword evidence="1" id="KW-0349">Heme</keyword>
<evidence type="ECO:0000256" key="1">
    <source>
        <dbReference type="RuleBase" id="RU000461"/>
    </source>
</evidence>
<keyword evidence="2" id="KW-0812">Transmembrane</keyword>
<dbReference type="PRINTS" id="PR00385">
    <property type="entry name" value="P450"/>
</dbReference>
<dbReference type="PRINTS" id="PR00463">
    <property type="entry name" value="EP450I"/>
</dbReference>
<proteinExistence type="inferred from homology"/>
<dbReference type="PANTHER" id="PTHR47951">
    <property type="entry name" value="OS08G0547900 PROTEIN"/>
    <property type="match status" value="1"/>
</dbReference>
<keyword evidence="3" id="KW-1185">Reference proteome</keyword>
<protein>
    <submittedName>
        <fullName evidence="4">Flavonoid 3'-monooxygenase-like</fullName>
    </submittedName>
</protein>
<dbReference type="InterPro" id="IPR036396">
    <property type="entry name" value="Cyt_P450_sf"/>
</dbReference>
<accession>A0ABM1QMR4</accession>
<dbReference type="RefSeq" id="XP_019088052.1">
    <property type="nucleotide sequence ID" value="XM_019232507.1"/>
</dbReference>
<keyword evidence="1" id="KW-0408">Iron</keyword>
<dbReference type="PANTHER" id="PTHR47951:SF3">
    <property type="entry name" value="CYTOCHROME P450, FAMILY 706, SUBFAMILY A, POLYPEPTIDE 4"/>
    <property type="match status" value="1"/>
</dbReference>
<evidence type="ECO:0000313" key="4">
    <source>
        <dbReference type="RefSeq" id="XP_019088052.1"/>
    </source>
</evidence>
<sequence>MFPISTLITENTILINVTPYATLVLIFFLSILWYFLKRSPNPPLPPGPRGLPIVGNFPFLDLELHRYFTTLAQSHGPIFKLNLGSKLTVVVNSPALAREILKDQDINFSNHDIPLTGRALTYGGIDLVSLPYGVEYRMLRKVYVVKLLNRKTLDSFYELRRKEIRERTRYLYQKGQEESPVKVGDQIFLAMMNLTMNMLWGCSVKAEEMETVGTEFKEVISEIIRLLGVPNVFDFFPLLARFDLQGLVKKMHLCTRKVDAIIERAIEQMQRLRSRSGDDGECNEFLQHLIKLNEQEADSEVPFTLDHVKAVLMDIVVGGSDTTTNTIEFAMAELIRNPELMKKAQQELEEVVCKDNIVEESHITRLPYIGPIMKETLRGLYPTISLLVPHRSTETAVVGGYTIPKNAQTFINVWCIHRDPNVWDNPTEFRPERFIDNNTCDFKGTDYRFLPFGSGRRMCAGTTLAEKMVLYTLATLLHSFDWKIPKGHMLDLEERFGIVLKIKNPLVALPVPRLSNSNLYL</sequence>
<keyword evidence="2" id="KW-0472">Membrane</keyword>
<keyword evidence="1" id="KW-0503">Monooxygenase</keyword>
<dbReference type="Pfam" id="PF00067">
    <property type="entry name" value="p450"/>
    <property type="match status" value="1"/>
</dbReference>
<comment type="similarity">
    <text evidence="1">Belongs to the cytochrome P450 family.</text>
</comment>
<keyword evidence="1" id="KW-0479">Metal-binding</keyword>
<dbReference type="InterPro" id="IPR017972">
    <property type="entry name" value="Cyt_P450_CS"/>
</dbReference>
<dbReference type="Proteomes" id="UP000694864">
    <property type="component" value="Chromosome 11"/>
</dbReference>
<evidence type="ECO:0000313" key="3">
    <source>
        <dbReference type="Proteomes" id="UP000694864"/>
    </source>
</evidence>
<dbReference type="GeneID" id="104728566"/>
<reference evidence="4" key="2">
    <citation type="submission" date="2025-08" db="UniProtKB">
        <authorList>
            <consortium name="RefSeq"/>
        </authorList>
    </citation>
    <scope>IDENTIFICATION</scope>
    <source>
        <tissue evidence="4">Leaf</tissue>
    </source>
</reference>
<keyword evidence="2" id="KW-1133">Transmembrane helix</keyword>
<organism evidence="3 4">
    <name type="scientific">Camelina sativa</name>
    <name type="common">False flax</name>
    <name type="synonym">Myagrum sativum</name>
    <dbReference type="NCBI Taxonomy" id="90675"/>
    <lineage>
        <taxon>Eukaryota</taxon>
        <taxon>Viridiplantae</taxon>
        <taxon>Streptophyta</taxon>
        <taxon>Embryophyta</taxon>
        <taxon>Tracheophyta</taxon>
        <taxon>Spermatophyta</taxon>
        <taxon>Magnoliopsida</taxon>
        <taxon>eudicotyledons</taxon>
        <taxon>Gunneridae</taxon>
        <taxon>Pentapetalae</taxon>
        <taxon>rosids</taxon>
        <taxon>malvids</taxon>
        <taxon>Brassicales</taxon>
        <taxon>Brassicaceae</taxon>
        <taxon>Camelineae</taxon>
        <taxon>Camelina</taxon>
    </lineage>
</organism>
<dbReference type="PROSITE" id="PS00086">
    <property type="entry name" value="CYTOCHROME_P450"/>
    <property type="match status" value="1"/>
</dbReference>
<dbReference type="CDD" id="cd11073">
    <property type="entry name" value="CYP76-like"/>
    <property type="match status" value="1"/>
</dbReference>
<name>A0ABM1QMR4_CAMSA</name>
<dbReference type="InterPro" id="IPR002401">
    <property type="entry name" value="Cyt_P450_E_grp-I"/>
</dbReference>
<dbReference type="InterPro" id="IPR001128">
    <property type="entry name" value="Cyt_P450"/>
</dbReference>
<reference evidence="3" key="1">
    <citation type="journal article" date="2014" name="Nat. Commun.">
        <title>The emerging biofuel crop Camelina sativa retains a highly undifferentiated hexaploid genome structure.</title>
        <authorList>
            <person name="Kagale S."/>
            <person name="Koh C."/>
            <person name="Nixon J."/>
            <person name="Bollina V."/>
            <person name="Clarke W.E."/>
            <person name="Tuteja R."/>
            <person name="Spillane C."/>
            <person name="Robinson S.J."/>
            <person name="Links M.G."/>
            <person name="Clarke C."/>
            <person name="Higgins E.E."/>
            <person name="Huebert T."/>
            <person name="Sharpe A.G."/>
            <person name="Parkin I.A."/>
        </authorList>
    </citation>
    <scope>NUCLEOTIDE SEQUENCE [LARGE SCALE GENOMIC DNA]</scope>
    <source>
        <strain evidence="3">cv. DH55</strain>
    </source>
</reference>
<feature type="transmembrane region" description="Helical" evidence="2">
    <location>
        <begin position="12"/>
        <end position="36"/>
    </location>
</feature>
<dbReference type="Gene3D" id="1.10.630.10">
    <property type="entry name" value="Cytochrome P450"/>
    <property type="match status" value="1"/>
</dbReference>
<evidence type="ECO:0000256" key="2">
    <source>
        <dbReference type="SAM" id="Phobius"/>
    </source>
</evidence>
<keyword evidence="1" id="KW-0560">Oxidoreductase</keyword>